<evidence type="ECO:0000256" key="1">
    <source>
        <dbReference type="ARBA" id="ARBA00004138"/>
    </source>
</evidence>
<dbReference type="PANTHER" id="PTHR31978">
    <property type="entry name" value="INTRAFLAGELLAR TRANSPORT PROTEIN 20 HOMOLOG"/>
    <property type="match status" value="1"/>
</dbReference>
<gene>
    <name evidence="4" type="ORF">Vbra_12377</name>
</gene>
<dbReference type="GO" id="GO:0005737">
    <property type="term" value="C:cytoplasm"/>
    <property type="evidence" value="ECO:0007669"/>
    <property type="project" value="TreeGrafter"/>
</dbReference>
<evidence type="ECO:0008006" key="6">
    <source>
        <dbReference type="Google" id="ProtNLM"/>
    </source>
</evidence>
<dbReference type="GO" id="GO:0061512">
    <property type="term" value="P:protein localization to cilium"/>
    <property type="evidence" value="ECO:0007669"/>
    <property type="project" value="TreeGrafter"/>
</dbReference>
<dbReference type="GO" id="GO:0030990">
    <property type="term" value="C:intraciliary transport particle"/>
    <property type="evidence" value="ECO:0007669"/>
    <property type="project" value="TreeGrafter"/>
</dbReference>
<dbReference type="Pfam" id="PF14931">
    <property type="entry name" value="IFT20"/>
    <property type="match status" value="1"/>
</dbReference>
<dbReference type="GO" id="GO:0097546">
    <property type="term" value="C:ciliary base"/>
    <property type="evidence" value="ECO:0007669"/>
    <property type="project" value="TreeGrafter"/>
</dbReference>
<protein>
    <recommendedName>
        <fullName evidence="6">Intraflagellar transport protein 20</fullName>
    </recommendedName>
</protein>
<dbReference type="OMA" id="TMAKQRQ"/>
<proteinExistence type="predicted"/>
<comment type="subcellular location">
    <subcellularLocation>
        <location evidence="1">Cell projection</location>
        <location evidence="1">Cilium</location>
    </subcellularLocation>
</comment>
<evidence type="ECO:0000256" key="3">
    <source>
        <dbReference type="ARBA" id="ARBA00023273"/>
    </source>
</evidence>
<dbReference type="Proteomes" id="UP000041254">
    <property type="component" value="Unassembled WGS sequence"/>
</dbReference>
<evidence type="ECO:0000313" key="4">
    <source>
        <dbReference type="EMBL" id="CEL97930.1"/>
    </source>
</evidence>
<dbReference type="VEuPathDB" id="CryptoDB:Vbra_12377"/>
<reference evidence="4 5" key="1">
    <citation type="submission" date="2014-11" db="EMBL/GenBank/DDBJ databases">
        <authorList>
            <person name="Zhu J."/>
            <person name="Qi W."/>
            <person name="Song R."/>
        </authorList>
    </citation>
    <scope>NUCLEOTIDE SEQUENCE [LARGE SCALE GENOMIC DNA]</scope>
</reference>
<evidence type="ECO:0000256" key="2">
    <source>
        <dbReference type="ARBA" id="ARBA00023054"/>
    </source>
</evidence>
<dbReference type="GO" id="GO:0060271">
    <property type="term" value="P:cilium assembly"/>
    <property type="evidence" value="ECO:0007669"/>
    <property type="project" value="TreeGrafter"/>
</dbReference>
<accession>A0A0G4EKF9</accession>
<name>A0A0G4EKF9_VITBC</name>
<sequence>MEDSSVAISIDENHRIRTLPDDQYRESEQLEMECASFIQKVQNFNGTIQSLVEILSAQADEIEKAKLQAMGQKLRVEMEAENRKRRQQQLKALIAEKTAELERLNVYYASLEKVEKEQRALIDKLSNNEA</sequence>
<dbReference type="AlphaFoldDB" id="A0A0G4EKF9"/>
<dbReference type="STRING" id="1169540.A0A0G4EKF9"/>
<dbReference type="GO" id="GO:0036064">
    <property type="term" value="C:ciliary basal body"/>
    <property type="evidence" value="ECO:0007669"/>
    <property type="project" value="TreeGrafter"/>
</dbReference>
<dbReference type="GO" id="GO:0097730">
    <property type="term" value="C:non-motile cilium"/>
    <property type="evidence" value="ECO:0007669"/>
    <property type="project" value="TreeGrafter"/>
</dbReference>
<dbReference type="PANTHER" id="PTHR31978:SF1">
    <property type="entry name" value="INTRAFLAGELLAR TRANSPORT PROTEIN 20 HOMOLOG"/>
    <property type="match status" value="1"/>
</dbReference>
<dbReference type="EMBL" id="CDMY01000259">
    <property type="protein sequence ID" value="CEL97930.1"/>
    <property type="molecule type" value="Genomic_DNA"/>
</dbReference>
<dbReference type="OrthoDB" id="10254896at2759"/>
<keyword evidence="2" id="KW-0175">Coiled coil</keyword>
<dbReference type="InParanoid" id="A0A0G4EKF9"/>
<organism evidence="4 5">
    <name type="scientific">Vitrella brassicaformis (strain CCMP3155)</name>
    <dbReference type="NCBI Taxonomy" id="1169540"/>
    <lineage>
        <taxon>Eukaryota</taxon>
        <taxon>Sar</taxon>
        <taxon>Alveolata</taxon>
        <taxon>Colpodellida</taxon>
        <taxon>Vitrellaceae</taxon>
        <taxon>Vitrella</taxon>
    </lineage>
</organism>
<evidence type="ECO:0000313" key="5">
    <source>
        <dbReference type="Proteomes" id="UP000041254"/>
    </source>
</evidence>
<dbReference type="InterPro" id="IPR028172">
    <property type="entry name" value="FT20"/>
</dbReference>
<keyword evidence="5" id="KW-1185">Reference proteome</keyword>
<keyword evidence="3" id="KW-0966">Cell projection</keyword>